<dbReference type="Gene3D" id="3.30.70.1430">
    <property type="entry name" value="Multidrug efflux transporter AcrB pore domain"/>
    <property type="match status" value="2"/>
</dbReference>
<protein>
    <submittedName>
        <fullName evidence="2">Cation/multidrug efflux pump</fullName>
    </submittedName>
</protein>
<evidence type="ECO:0000313" key="3">
    <source>
        <dbReference type="Proteomes" id="UP000034531"/>
    </source>
</evidence>
<accession>A0A0G0RMR9</accession>
<dbReference type="Gene3D" id="3.30.70.1440">
    <property type="entry name" value="Multidrug efflux transporter AcrB pore domain"/>
    <property type="match status" value="1"/>
</dbReference>
<dbReference type="AlphaFoldDB" id="A0A0G0RMR9"/>
<keyword evidence="1" id="KW-1133">Transmembrane helix</keyword>
<feature type="transmembrane region" description="Helical" evidence="1">
    <location>
        <begin position="518"/>
        <end position="535"/>
    </location>
</feature>
<name>A0A0G0RMR9_9BACT</name>
<feature type="transmembrane region" description="Helical" evidence="1">
    <location>
        <begin position="997"/>
        <end position="1018"/>
    </location>
</feature>
<organism evidence="2 3">
    <name type="scientific">Candidatus Curtissbacteria bacterium GW2011_GWA1_40_16</name>
    <dbReference type="NCBI Taxonomy" id="1618405"/>
    <lineage>
        <taxon>Bacteria</taxon>
        <taxon>Candidatus Curtissiibacteriota</taxon>
    </lineage>
</organism>
<dbReference type="SUPFAM" id="SSF82714">
    <property type="entry name" value="Multidrug efflux transporter AcrB TolC docking domain, DN and DC subdomains"/>
    <property type="match status" value="2"/>
</dbReference>
<dbReference type="Pfam" id="PF00873">
    <property type="entry name" value="ACR_tran"/>
    <property type="match status" value="2"/>
</dbReference>
<evidence type="ECO:0000313" key="2">
    <source>
        <dbReference type="EMBL" id="KKR51161.1"/>
    </source>
</evidence>
<evidence type="ECO:0000256" key="1">
    <source>
        <dbReference type="SAM" id="Phobius"/>
    </source>
</evidence>
<dbReference type="EMBL" id="LBYI01000002">
    <property type="protein sequence ID" value="KKR51161.1"/>
    <property type="molecule type" value="Genomic_DNA"/>
</dbReference>
<feature type="transmembrane region" description="Helical" evidence="1">
    <location>
        <begin position="945"/>
        <end position="964"/>
    </location>
</feature>
<feature type="transmembrane region" description="Helical" evidence="1">
    <location>
        <begin position="449"/>
        <end position="475"/>
    </location>
</feature>
<feature type="transmembrane region" description="Helical" evidence="1">
    <location>
        <begin position="403"/>
        <end position="428"/>
    </location>
</feature>
<dbReference type="InterPro" id="IPR027463">
    <property type="entry name" value="AcrB_DN_DC_subdom"/>
</dbReference>
<feature type="transmembrane region" description="Helical" evidence="1">
    <location>
        <begin position="620"/>
        <end position="639"/>
    </location>
</feature>
<dbReference type="SUPFAM" id="SSF82866">
    <property type="entry name" value="Multidrug efflux transporter AcrB transmembrane domain"/>
    <property type="match status" value="2"/>
</dbReference>
<dbReference type="Gene3D" id="1.20.1640.10">
    <property type="entry name" value="Multidrug efflux transporter AcrB transmembrane domain"/>
    <property type="match status" value="2"/>
</dbReference>
<dbReference type="PANTHER" id="PTHR32063:SF0">
    <property type="entry name" value="SWARMING MOTILITY PROTEIN SWRC"/>
    <property type="match status" value="1"/>
</dbReference>
<dbReference type="PANTHER" id="PTHR32063">
    <property type="match status" value="1"/>
</dbReference>
<feature type="transmembrane region" description="Helical" evidence="1">
    <location>
        <begin position="971"/>
        <end position="991"/>
    </location>
</feature>
<dbReference type="PATRIC" id="fig|1618405.3.peg.128"/>
<dbReference type="SUPFAM" id="SSF82693">
    <property type="entry name" value="Multidrug efflux transporter AcrB pore domain, PN1, PN2, PC1 and PC2 subdomains"/>
    <property type="match status" value="1"/>
</dbReference>
<feature type="transmembrane region" description="Helical" evidence="1">
    <location>
        <begin position="360"/>
        <end position="391"/>
    </location>
</feature>
<comment type="caution">
    <text evidence="2">The sequence shown here is derived from an EMBL/GenBank/DDBJ whole genome shotgun (WGS) entry which is preliminary data.</text>
</comment>
<dbReference type="Gene3D" id="3.30.2090.10">
    <property type="entry name" value="Multidrug efflux transporter AcrB TolC docking domain, DN and DC subdomains"/>
    <property type="match status" value="2"/>
</dbReference>
<keyword evidence="1" id="KW-0812">Transmembrane</keyword>
<dbReference type="PRINTS" id="PR00702">
    <property type="entry name" value="ACRIFLAVINRP"/>
</dbReference>
<dbReference type="GO" id="GO:0005886">
    <property type="term" value="C:plasma membrane"/>
    <property type="evidence" value="ECO:0007669"/>
    <property type="project" value="TreeGrafter"/>
</dbReference>
<feature type="transmembrane region" description="Helical" evidence="1">
    <location>
        <begin position="541"/>
        <end position="559"/>
    </location>
</feature>
<dbReference type="GO" id="GO:0042910">
    <property type="term" value="F:xenobiotic transmembrane transporter activity"/>
    <property type="evidence" value="ECO:0007669"/>
    <property type="project" value="TreeGrafter"/>
</dbReference>
<proteinExistence type="predicted"/>
<dbReference type="InterPro" id="IPR001036">
    <property type="entry name" value="Acrflvin-R"/>
</dbReference>
<feature type="transmembrane region" description="Helical" evidence="1">
    <location>
        <begin position="1074"/>
        <end position="1094"/>
    </location>
</feature>
<feature type="transmembrane region" description="Helical" evidence="1">
    <location>
        <begin position="31"/>
        <end position="50"/>
    </location>
</feature>
<feature type="transmembrane region" description="Helical" evidence="1">
    <location>
        <begin position="1039"/>
        <end position="1062"/>
    </location>
</feature>
<dbReference type="Proteomes" id="UP000034531">
    <property type="component" value="Unassembled WGS sequence"/>
</dbReference>
<reference evidence="2 3" key="1">
    <citation type="journal article" date="2015" name="Nature">
        <title>rRNA introns, odd ribosomes, and small enigmatic genomes across a large radiation of phyla.</title>
        <authorList>
            <person name="Brown C.T."/>
            <person name="Hug L.A."/>
            <person name="Thomas B.C."/>
            <person name="Sharon I."/>
            <person name="Castelle C.J."/>
            <person name="Singh A."/>
            <person name="Wilkins M.J."/>
            <person name="Williams K.H."/>
            <person name="Banfield J.F."/>
        </authorList>
    </citation>
    <scope>NUCLEOTIDE SEQUENCE [LARGE SCALE GENOMIC DNA]</scope>
</reference>
<dbReference type="Gene3D" id="3.30.70.1320">
    <property type="entry name" value="Multidrug efflux transporter AcrB pore domain like"/>
    <property type="match status" value="1"/>
</dbReference>
<keyword evidence="1" id="KW-0472">Membrane</keyword>
<feature type="transmembrane region" description="Helical" evidence="1">
    <location>
        <begin position="481"/>
        <end position="506"/>
    </location>
</feature>
<gene>
    <name evidence="2" type="ORF">UT84_C0002G0022</name>
</gene>
<sequence length="1101" mass="120648">MEKVRSYLTGLKYDPKLEEHFIAKYLVNFRYVLLLIIAIIAAGIFSFLNLPRRLNPEVKIPIVSVTTALPGAGPEDVESLITIPIEDEIVGLEKVKTVSSNSSDSFSQIAVEFESGTDPAKAKGGVQSAVDTISNLPKDAQTPKVQKLDFENQPVWTFLITSTGDDASLMSFAKNLEDKIENIPTIKEVQVSGIDQEEVQITVNSNAQRQYNISPQALSLAIQSAVNAQPAGVLNTQNSTFSLTIDPAIKNIDDVRKLELNLNGQVIKLGQIAQIAIVPKPNIAKTYFVNANTKPTRGVVFSVFKTDSANINKSVEDVKKVVDLEFKNYQGTFQQTSILNLAKEVDDSFNDLAGSFRDTIILVMIVLFIFLGIRQALIVAFAIPLSFLIAFTVMDIAGLTLNFLSLFSLILALGLLVDDAIVVVTAVTSYWRTNKFTPNQTGLLVLRDFVVPIWSTTITAVWAFLPILIATGIIGEFIKSISIVVSTTLIASTAIAILVTLPLMVVFLKPQIPNRVRILINLIIFLLIIAIVFGISQNSPLLPINIVTTILLLLVTFKLRRELSASFVRNLGKIINVNRVVKTIQTYANSGIIDSQKLAHKYQRLLDRLLNSKSTQNKTLVIVILFAVFSYLLIPLGLIKNEFFPKNNTDSLYITLELPTGTSLLSSQNQAQDLLGELTKIPDAKFVTAEIGKSLSTSDFFNRQGGTNNILFTIVLTKENSIKVAEEVREKYKNYNPGKISVIEQSGGPPAGPDLQIKLSGEDFNVLDQYADKIMVYLANQPQNTNVSKSITAGTSKIVFVPNKSKMAQYGLSESAIGNELRIFASGFTLDSDVKFNGETYDIVYRNSSKIRSPQDLGTITIPTKAGQIPLSSLGTLKLDANPARITRENQKRTISVSSTLKKGFTVPKESANLEKFAKNLNLPSGYDWTTGGVNEENQKSLNSIFQAMVIAAILIMATMVLQFGSYRKAFIILLKIPIAISGVFVVFAITQTPLSFPTVIGILALFGITVYQSMLIVDKINKNQKAGMHLKHAISDACASRVEPILFGTICTVVGLIPITLSDPLWRGLGGAIIAGLLFSGIIMLLFIPVVYFKVFEKEN</sequence>